<evidence type="ECO:0000313" key="13">
    <source>
        <dbReference type="Ensembl" id="ENSGALP00010041629.1"/>
    </source>
</evidence>
<dbReference type="PRINTS" id="PR00398">
    <property type="entry name" value="STRDHORMONER"/>
</dbReference>
<dbReference type="CDD" id="cd06968">
    <property type="entry name" value="NR_DBD_ROR"/>
    <property type="match status" value="1"/>
</dbReference>
<dbReference type="InterPro" id="IPR000536">
    <property type="entry name" value="Nucl_hrmn_rcpt_lig-bd"/>
</dbReference>
<dbReference type="GO" id="GO:0006357">
    <property type="term" value="P:regulation of transcription by RNA polymerase II"/>
    <property type="evidence" value="ECO:0000318"/>
    <property type="project" value="GO_Central"/>
</dbReference>
<evidence type="ECO:0000256" key="1">
    <source>
        <dbReference type="ARBA" id="ARBA00004123"/>
    </source>
</evidence>
<feature type="compositionally biased region" description="Basic and acidic residues" evidence="10">
    <location>
        <begin position="104"/>
        <end position="119"/>
    </location>
</feature>
<dbReference type="InterPro" id="IPR044101">
    <property type="entry name" value="NR_DBD_ROR"/>
</dbReference>
<keyword evidence="4" id="KW-0862">Zinc</keyword>
<keyword evidence="14" id="KW-1185">Reference proteome</keyword>
<dbReference type="PROSITE" id="PS00031">
    <property type="entry name" value="NUCLEAR_REC_DBD_1"/>
    <property type="match status" value="1"/>
</dbReference>
<evidence type="ECO:0000259" key="12">
    <source>
        <dbReference type="PROSITE" id="PS51843"/>
    </source>
</evidence>
<dbReference type="FunCoup" id="A0A8V1ABM5">
    <property type="interactions" value="43"/>
</dbReference>
<dbReference type="FunFam" id="3.30.50.10:FF:000003">
    <property type="entry name" value="Nuclear orphan receptor ROR-beta"/>
    <property type="match status" value="1"/>
</dbReference>
<proteinExistence type="predicted"/>
<dbReference type="Pfam" id="PF00105">
    <property type="entry name" value="zf-C4"/>
    <property type="match status" value="1"/>
</dbReference>
<feature type="compositionally biased region" description="Low complexity" evidence="10">
    <location>
        <begin position="564"/>
        <end position="577"/>
    </location>
</feature>
<keyword evidence="9" id="KW-0539">Nucleus</keyword>
<feature type="domain" description="Nuclear receptor" evidence="11">
    <location>
        <begin position="7"/>
        <end position="82"/>
    </location>
</feature>
<dbReference type="PANTHER" id="PTHR45805:SF1">
    <property type="entry name" value="NUCLEAR RECEPTOR ROR-GAMMA"/>
    <property type="match status" value="1"/>
</dbReference>
<gene>
    <name evidence="13" type="primary">LOC121107540</name>
</gene>
<dbReference type="SUPFAM" id="SSF57716">
    <property type="entry name" value="Glucocorticoid receptor-like (DNA-binding domain)"/>
    <property type="match status" value="1"/>
</dbReference>
<keyword evidence="6" id="KW-0238">DNA-binding</keyword>
<dbReference type="Gene3D" id="1.10.565.10">
    <property type="entry name" value="Retinoid X Receptor"/>
    <property type="match status" value="1"/>
</dbReference>
<evidence type="ECO:0000256" key="9">
    <source>
        <dbReference type="ARBA" id="ARBA00023242"/>
    </source>
</evidence>
<evidence type="ECO:0000256" key="4">
    <source>
        <dbReference type="ARBA" id="ARBA00022833"/>
    </source>
</evidence>
<keyword evidence="5" id="KW-0805">Transcription regulation</keyword>
<keyword evidence="2" id="KW-0479">Metal-binding</keyword>
<feature type="compositionally biased region" description="Pro residues" evidence="10">
    <location>
        <begin position="551"/>
        <end position="560"/>
    </location>
</feature>
<evidence type="ECO:0000256" key="6">
    <source>
        <dbReference type="ARBA" id="ARBA00023125"/>
    </source>
</evidence>
<protein>
    <recommendedName>
        <fullName evidence="15">Nuclear receptor domain-containing protein</fullName>
    </recommendedName>
</protein>
<accession>A0A8V1ABM5</accession>
<dbReference type="AlphaFoldDB" id="A0A8V1ABM5"/>
<dbReference type="OrthoDB" id="5771769at2759"/>
<evidence type="ECO:0000256" key="2">
    <source>
        <dbReference type="ARBA" id="ARBA00022723"/>
    </source>
</evidence>
<evidence type="ECO:0000256" key="10">
    <source>
        <dbReference type="SAM" id="MobiDB-lite"/>
    </source>
</evidence>
<evidence type="ECO:0008006" key="15">
    <source>
        <dbReference type="Google" id="ProtNLM"/>
    </source>
</evidence>
<dbReference type="SMART" id="SM00399">
    <property type="entry name" value="ZnF_C4"/>
    <property type="match status" value="1"/>
</dbReference>
<keyword evidence="3" id="KW-0863">Zinc-finger</keyword>
<dbReference type="GlyGen" id="A0A8V1ABM5">
    <property type="glycosylation" value="3 sites"/>
</dbReference>
<evidence type="ECO:0000256" key="7">
    <source>
        <dbReference type="ARBA" id="ARBA00023163"/>
    </source>
</evidence>
<evidence type="ECO:0000256" key="3">
    <source>
        <dbReference type="ARBA" id="ARBA00022771"/>
    </source>
</evidence>
<dbReference type="GO" id="GO:0005634">
    <property type="term" value="C:nucleus"/>
    <property type="evidence" value="ECO:0000318"/>
    <property type="project" value="GO_Central"/>
</dbReference>
<dbReference type="SUPFAM" id="SSF48508">
    <property type="entry name" value="Nuclear receptor ligand-binding domain"/>
    <property type="match status" value="1"/>
</dbReference>
<name>A0A8V1ABM5_CHICK</name>
<dbReference type="Proteomes" id="UP000000539">
    <property type="component" value="Chromosome 25"/>
</dbReference>
<dbReference type="GO" id="GO:0008270">
    <property type="term" value="F:zinc ion binding"/>
    <property type="evidence" value="ECO:0007669"/>
    <property type="project" value="UniProtKB-KW"/>
</dbReference>
<sequence length="603" mass="65676">MRAHIEAIPCKICGDKSSGIHYGVITCEGCKGFFRRSQQSSLSYACSRQQNCPIDRASRNRCQHCRLQKCLRLGMSRDAVKFGRMSKKQRDRLHAEVQQQLEQQQRDRDRDQDWERERAAQGTPSFTIGLPGCQGLPLPPGTPGCPGVTAEGERREMATQNGDEDGPGVRPHPEAGSILESPALEIELLTQSVLASHRETCQLRAEELQLRRGETFSREEVCAFQKKPPEEMWQRCACRLTEAIQRVVEFAKRLRGFMELCQNDQIVLLKAGTGLCPVVIPCPCPPVPSPTAMGCSSPSGRWQPLRGALVPLGKWQSPRTTLTPSARWQCRGSSRGGGSPKDAHLGGDSPLGSWLGRWQSPRADATGTQAQPRAALRGPSLSVPVPPSLSPSRWRWQAPWRWCWCACAGPSTLTTGPSSSRASTLALSSSGRWAAPSSSVPSSTLHRTSVLCASQRGRWPFSVPSCSSMLPARCCRTQGRWPGCRDAWRWPSGCCCAGRSVRGCWPGCRRWAACGRCAPSTWSSCRPSAGCAPPRRSPPSPLCTASSSPPSRNPPPPAEPRSPRPTQGAPVGAAPPSGGSGEARPRPAWGRRLRAPLRCHGWE</sequence>
<keyword evidence="7" id="KW-0804">Transcription</keyword>
<feature type="region of interest" description="Disordered" evidence="10">
    <location>
        <begin position="83"/>
        <end position="175"/>
    </location>
</feature>
<dbReference type="PANTHER" id="PTHR45805">
    <property type="entry name" value="NUCLEAR HORMONE RECEPTOR HR3-RELATED"/>
    <property type="match status" value="1"/>
</dbReference>
<dbReference type="PRINTS" id="PR00047">
    <property type="entry name" value="STROIDFINGER"/>
</dbReference>
<feature type="domain" description="NR LBD" evidence="12">
    <location>
        <begin position="185"/>
        <end position="603"/>
    </location>
</feature>
<dbReference type="Ensembl" id="ENSGALT00010067886.1">
    <property type="protein sequence ID" value="ENSGALP00010041629.1"/>
    <property type="gene ID" value="ENSGALG00010028006.1"/>
</dbReference>
<dbReference type="InterPro" id="IPR001628">
    <property type="entry name" value="Znf_hrmn_rcpt"/>
</dbReference>
<reference evidence="13" key="2">
    <citation type="submission" date="2025-08" db="UniProtKB">
        <authorList>
            <consortium name="Ensembl"/>
        </authorList>
    </citation>
    <scope>IDENTIFICATION</scope>
    <source>
        <strain evidence="13">broiler</strain>
    </source>
</reference>
<organism evidence="13 14">
    <name type="scientific">Gallus gallus</name>
    <name type="common">Chicken</name>
    <dbReference type="NCBI Taxonomy" id="9031"/>
    <lineage>
        <taxon>Eukaryota</taxon>
        <taxon>Metazoa</taxon>
        <taxon>Chordata</taxon>
        <taxon>Craniata</taxon>
        <taxon>Vertebrata</taxon>
        <taxon>Euteleostomi</taxon>
        <taxon>Archelosauria</taxon>
        <taxon>Archosauria</taxon>
        <taxon>Dinosauria</taxon>
        <taxon>Saurischia</taxon>
        <taxon>Theropoda</taxon>
        <taxon>Coelurosauria</taxon>
        <taxon>Aves</taxon>
        <taxon>Neognathae</taxon>
        <taxon>Galloanserae</taxon>
        <taxon>Galliformes</taxon>
        <taxon>Phasianidae</taxon>
        <taxon>Phasianinae</taxon>
        <taxon>Gallus</taxon>
    </lineage>
</organism>
<dbReference type="GO" id="GO:0004879">
    <property type="term" value="F:nuclear receptor activity"/>
    <property type="evidence" value="ECO:0000318"/>
    <property type="project" value="GO_Central"/>
</dbReference>
<reference evidence="13" key="3">
    <citation type="submission" date="2025-09" db="UniProtKB">
        <authorList>
            <consortium name="Ensembl"/>
        </authorList>
    </citation>
    <scope>IDENTIFICATION</scope>
    <source>
        <strain evidence="13">broiler</strain>
    </source>
</reference>
<dbReference type="PROSITE" id="PS51843">
    <property type="entry name" value="NR_LBD"/>
    <property type="match status" value="1"/>
</dbReference>
<dbReference type="GeneTree" id="ENSGT00940000161521"/>
<keyword evidence="8" id="KW-0675">Receptor</keyword>
<evidence type="ECO:0000256" key="8">
    <source>
        <dbReference type="ARBA" id="ARBA00023170"/>
    </source>
</evidence>
<dbReference type="PROSITE" id="PS51030">
    <property type="entry name" value="NUCLEAR_REC_DBD_2"/>
    <property type="match status" value="1"/>
</dbReference>
<dbReference type="Gene3D" id="3.30.50.10">
    <property type="entry name" value="Erythroid Transcription Factor GATA-1, subunit A"/>
    <property type="match status" value="1"/>
</dbReference>
<feature type="region of interest" description="Disordered" evidence="10">
    <location>
        <begin position="531"/>
        <end position="603"/>
    </location>
</feature>
<dbReference type="InterPro" id="IPR001723">
    <property type="entry name" value="Nuclear_hrmn_rcpt"/>
</dbReference>
<evidence type="ECO:0000256" key="5">
    <source>
        <dbReference type="ARBA" id="ARBA00023015"/>
    </source>
</evidence>
<dbReference type="InterPro" id="IPR013088">
    <property type="entry name" value="Znf_NHR/GATA"/>
</dbReference>
<evidence type="ECO:0000259" key="11">
    <source>
        <dbReference type="PROSITE" id="PS51030"/>
    </source>
</evidence>
<dbReference type="GO" id="GO:0000978">
    <property type="term" value="F:RNA polymerase II cis-regulatory region sequence-specific DNA binding"/>
    <property type="evidence" value="ECO:0000318"/>
    <property type="project" value="GO_Central"/>
</dbReference>
<dbReference type="GO" id="GO:0008142">
    <property type="term" value="F:oxysterol binding"/>
    <property type="evidence" value="ECO:0000318"/>
    <property type="project" value="GO_Central"/>
</dbReference>
<comment type="subcellular location">
    <subcellularLocation>
        <location evidence="1">Nucleus</location>
    </subcellularLocation>
</comment>
<dbReference type="InterPro" id="IPR035500">
    <property type="entry name" value="NHR-like_dom_sf"/>
</dbReference>
<evidence type="ECO:0000313" key="14">
    <source>
        <dbReference type="Proteomes" id="UP000000539"/>
    </source>
</evidence>
<feature type="region of interest" description="Disordered" evidence="10">
    <location>
        <begin position="326"/>
        <end position="382"/>
    </location>
</feature>
<reference evidence="13" key="1">
    <citation type="submission" date="2020-11" db="EMBL/GenBank/DDBJ databases">
        <title>Gallus gallus (Chicken) genome, bGalGal1, GRCg7b, maternal haplotype autosomes + Z &amp; W.</title>
        <authorList>
            <person name="Warren W."/>
            <person name="Formenti G."/>
            <person name="Fedrigo O."/>
            <person name="Haase B."/>
            <person name="Mountcastle J."/>
            <person name="Balacco J."/>
            <person name="Tracey A."/>
            <person name="Schneider V."/>
            <person name="Okimoto R."/>
            <person name="Cheng H."/>
            <person name="Hawken R."/>
            <person name="Howe K."/>
            <person name="Jarvis E.D."/>
        </authorList>
    </citation>
    <scope>NUCLEOTIDE SEQUENCE [LARGE SCALE GENOMIC DNA]</scope>
    <source>
        <strain evidence="13">Broiler</strain>
    </source>
</reference>